<sequence>MTKDMKLACCIYSSKLNYMCIRKEDKAEEFALCSTHHEATFRGNYSQESQREVH</sequence>
<proteinExistence type="predicted"/>
<evidence type="ECO:0000313" key="2">
    <source>
        <dbReference type="Proteomes" id="UP000653305"/>
    </source>
</evidence>
<gene>
    <name evidence="1" type="ORF">PHJA_001177000</name>
</gene>
<comment type="caution">
    <text evidence="1">The sequence shown here is derived from an EMBL/GenBank/DDBJ whole genome shotgun (WGS) entry which is preliminary data.</text>
</comment>
<keyword evidence="2" id="KW-1185">Reference proteome</keyword>
<dbReference type="EMBL" id="BMAC01000215">
    <property type="protein sequence ID" value="GFP90331.1"/>
    <property type="molecule type" value="Genomic_DNA"/>
</dbReference>
<accession>A0A830C7U8</accession>
<organism evidence="1 2">
    <name type="scientific">Phtheirospermum japonicum</name>
    <dbReference type="NCBI Taxonomy" id="374723"/>
    <lineage>
        <taxon>Eukaryota</taxon>
        <taxon>Viridiplantae</taxon>
        <taxon>Streptophyta</taxon>
        <taxon>Embryophyta</taxon>
        <taxon>Tracheophyta</taxon>
        <taxon>Spermatophyta</taxon>
        <taxon>Magnoliopsida</taxon>
        <taxon>eudicotyledons</taxon>
        <taxon>Gunneridae</taxon>
        <taxon>Pentapetalae</taxon>
        <taxon>asterids</taxon>
        <taxon>lamiids</taxon>
        <taxon>Lamiales</taxon>
        <taxon>Orobanchaceae</taxon>
        <taxon>Orobanchaceae incertae sedis</taxon>
        <taxon>Phtheirospermum</taxon>
    </lineage>
</organism>
<name>A0A830C7U8_9LAMI</name>
<reference evidence="1" key="1">
    <citation type="submission" date="2020-07" db="EMBL/GenBank/DDBJ databases">
        <title>Ethylene signaling mediates host invasion by parasitic plants.</title>
        <authorList>
            <person name="Yoshida S."/>
        </authorList>
    </citation>
    <scope>NUCLEOTIDE SEQUENCE</scope>
    <source>
        <strain evidence="1">Okayama</strain>
    </source>
</reference>
<protein>
    <submittedName>
        <fullName evidence="1">Uncharacterized protein</fullName>
    </submittedName>
</protein>
<dbReference type="Proteomes" id="UP000653305">
    <property type="component" value="Unassembled WGS sequence"/>
</dbReference>
<evidence type="ECO:0000313" key="1">
    <source>
        <dbReference type="EMBL" id="GFP90331.1"/>
    </source>
</evidence>
<dbReference type="AlphaFoldDB" id="A0A830C7U8"/>